<evidence type="ECO:0000256" key="1">
    <source>
        <dbReference type="SAM" id="SignalP"/>
    </source>
</evidence>
<dbReference type="AlphaFoldDB" id="A0A328XMY5"/>
<evidence type="ECO:0000313" key="3">
    <source>
        <dbReference type="Proteomes" id="UP000249700"/>
    </source>
</evidence>
<organism evidence="2 3">
    <name type="scientific">Onishia taeanensis</name>
    <dbReference type="NCBI Taxonomy" id="284577"/>
    <lineage>
        <taxon>Bacteria</taxon>
        <taxon>Pseudomonadati</taxon>
        <taxon>Pseudomonadota</taxon>
        <taxon>Gammaproteobacteria</taxon>
        <taxon>Oceanospirillales</taxon>
        <taxon>Halomonadaceae</taxon>
        <taxon>Onishia</taxon>
    </lineage>
</organism>
<gene>
    <name evidence="2" type="ORF">BCL93_10759</name>
</gene>
<dbReference type="SUPFAM" id="SSF143744">
    <property type="entry name" value="GlcG-like"/>
    <property type="match status" value="1"/>
</dbReference>
<keyword evidence="1" id="KW-0732">Signal</keyword>
<dbReference type="Pfam" id="PF03928">
    <property type="entry name" value="HbpS-like"/>
    <property type="match status" value="1"/>
</dbReference>
<sequence length="166" mass="16880">MMARFARLPLLGATLLAGSALAGPMPVLDQQNVSLALANQLVDATLEACHAEDHTAVVAVVDRGGNLVALKRDDNIGPHNTKAAQRKAYTSLSTKSTSRELAEHARNDPSSANLTTVDDLLLLGGGVPVRLGGDVIGAIGVAGAGGSAIDEGCAMDGITNTLSEQS</sequence>
<evidence type="ECO:0000313" key="2">
    <source>
        <dbReference type="EMBL" id="RAR60255.1"/>
    </source>
</evidence>
<comment type="caution">
    <text evidence="2">The sequence shown here is derived from an EMBL/GenBank/DDBJ whole genome shotgun (WGS) entry which is preliminary data.</text>
</comment>
<feature type="chain" id="PRO_5016253676" evidence="1">
    <location>
        <begin position="23"/>
        <end position="166"/>
    </location>
</feature>
<dbReference type="InterPro" id="IPR005624">
    <property type="entry name" value="PduO/GlcC-like"/>
</dbReference>
<dbReference type="PANTHER" id="PTHR34309">
    <property type="entry name" value="SLR1406 PROTEIN"/>
    <property type="match status" value="1"/>
</dbReference>
<accession>A0A328XMY5</accession>
<reference evidence="2 3" key="1">
    <citation type="submission" date="2018-06" db="EMBL/GenBank/DDBJ databases">
        <title>Comparative analysis of microorganisms from saline springs in Andes Mountain Range, Colombia.</title>
        <authorList>
            <person name="Rubin E."/>
        </authorList>
    </citation>
    <scope>NUCLEOTIDE SEQUENCE [LARGE SCALE GENOMIC DNA]</scope>
    <source>
        <strain evidence="2 3">USBA-857</strain>
    </source>
</reference>
<dbReference type="InterPro" id="IPR052517">
    <property type="entry name" value="GlcG_carb_metab_protein"/>
</dbReference>
<protein>
    <submittedName>
        <fullName evidence="2">Uncharacterized protein GlcG (DUF336 family)</fullName>
    </submittedName>
</protein>
<proteinExistence type="predicted"/>
<name>A0A328XMY5_9GAMM</name>
<dbReference type="InterPro" id="IPR038084">
    <property type="entry name" value="PduO/GlcC-like_sf"/>
</dbReference>
<dbReference type="OrthoDB" id="6464887at2"/>
<dbReference type="Proteomes" id="UP000249700">
    <property type="component" value="Unassembled WGS sequence"/>
</dbReference>
<feature type="signal peptide" evidence="1">
    <location>
        <begin position="1"/>
        <end position="22"/>
    </location>
</feature>
<dbReference type="EMBL" id="QLSX01000007">
    <property type="protein sequence ID" value="RAR60255.1"/>
    <property type="molecule type" value="Genomic_DNA"/>
</dbReference>
<dbReference type="PANTHER" id="PTHR34309:SF10">
    <property type="entry name" value="SLR1406 PROTEIN"/>
    <property type="match status" value="1"/>
</dbReference>
<dbReference type="Gene3D" id="3.30.450.150">
    <property type="entry name" value="Haem-degrading domain"/>
    <property type="match status" value="1"/>
</dbReference>